<protein>
    <recommendedName>
        <fullName evidence="4">HmuY protein</fullName>
    </recommendedName>
</protein>
<dbReference type="PATRIC" id="fig|1382798.3.peg.2309"/>
<proteinExistence type="predicted"/>
<dbReference type="OrthoDB" id="1091850at2"/>
<dbReference type="STRING" id="1382798.PK35_16510"/>
<comment type="caution">
    <text evidence="2">The sequence shown here is derived from an EMBL/GenBank/DDBJ whole genome shotgun (WGS) entry which is preliminary data.</text>
</comment>
<reference evidence="2 3" key="1">
    <citation type="journal article" date="2015" name="Antonie Van Leeuwenhoek">
        <title>Tamlana nanhaiensis sp. nov., isolated from surface seawater collected from the South China Sea.</title>
        <authorList>
            <person name="Liu X."/>
            <person name="Lai Q."/>
            <person name="Du Y."/>
            <person name="Li G."/>
            <person name="Sun F."/>
            <person name="Shao Z."/>
        </authorList>
    </citation>
    <scope>NUCLEOTIDE SEQUENCE [LARGE SCALE GENOMIC DNA]</scope>
    <source>
        <strain evidence="2 3">FHC16</strain>
    </source>
</reference>
<dbReference type="AlphaFoldDB" id="A0A0D7VXB0"/>
<evidence type="ECO:0008006" key="4">
    <source>
        <dbReference type="Google" id="ProtNLM"/>
    </source>
</evidence>
<accession>A0A0D7VXB0</accession>
<evidence type="ECO:0000256" key="1">
    <source>
        <dbReference type="SAM" id="SignalP"/>
    </source>
</evidence>
<dbReference type="EMBL" id="JTDV01000019">
    <property type="protein sequence ID" value="KJD31083.1"/>
    <property type="molecule type" value="Genomic_DNA"/>
</dbReference>
<evidence type="ECO:0000313" key="3">
    <source>
        <dbReference type="Proteomes" id="UP000032361"/>
    </source>
</evidence>
<keyword evidence="1" id="KW-0732">Signal</keyword>
<dbReference type="Proteomes" id="UP000032361">
    <property type="component" value="Unassembled WGS sequence"/>
</dbReference>
<keyword evidence="3" id="KW-1185">Reference proteome</keyword>
<dbReference type="InterPro" id="IPR025921">
    <property type="entry name" value="HmuY"/>
</dbReference>
<feature type="chain" id="PRO_5002325259" description="HmuY protein" evidence="1">
    <location>
        <begin position="18"/>
        <end position="462"/>
    </location>
</feature>
<dbReference type="Pfam" id="PF14064">
    <property type="entry name" value="HmuY"/>
    <property type="match status" value="1"/>
</dbReference>
<name>A0A0D7VXB0_9FLAO</name>
<evidence type="ECO:0000313" key="2">
    <source>
        <dbReference type="EMBL" id="KJD31083.1"/>
    </source>
</evidence>
<feature type="signal peptide" evidence="1">
    <location>
        <begin position="1"/>
        <end position="17"/>
    </location>
</feature>
<dbReference type="PROSITE" id="PS51257">
    <property type="entry name" value="PROKAR_LIPOPROTEIN"/>
    <property type="match status" value="1"/>
</dbReference>
<gene>
    <name evidence="2" type="ORF">PK35_16510</name>
</gene>
<sequence>MKRLYVLLIAIIFSACSEETTFVQDPFVVAFESLSQNLMDIENEAEIALVYSKTALENGSVTIQITSENAIYGTDFTTTPEASSGVITLDITSGQSTDTIAFNKLNPFLDETTEITFAVASINYIDANVQGNTQFKLNASAALGGSMQPEVGGPNQGNQVFVDLSSAASTFVQRDSWDLGFYSGDAFRVAINGSIYMAAGALEFTDIDAVTESDVSSYKSQIAVGTFNADNAAYVDAPNGNILETAIAEVSDTASENKVYLLNLGYEVGTATPNSGSVAVAGDHRGWKKIRILKNGDDYVLQYADLDATSHQEVTISKASGYNFSFFSLTNNQLVDVEPEQDRWDISFTVFTNIIDGAGSYGYSDFVTHNTKGGAEAYMVETSSSNYDAFTLDNVDLNLLNTDQTTIGANWRDVFSSMPFEDRFFVIKDPNDNIYKIRFLAMVNDGGERGYPEFEYELLQAE</sequence>
<organism evidence="2 3">
    <name type="scientific">Neotamlana nanhaiensis</name>
    <dbReference type="NCBI Taxonomy" id="1382798"/>
    <lineage>
        <taxon>Bacteria</taxon>
        <taxon>Pseudomonadati</taxon>
        <taxon>Bacteroidota</taxon>
        <taxon>Flavobacteriia</taxon>
        <taxon>Flavobacteriales</taxon>
        <taxon>Flavobacteriaceae</taxon>
        <taxon>Neotamlana</taxon>
    </lineage>
</organism>
<dbReference type="RefSeq" id="WP_044627683.1">
    <property type="nucleotide sequence ID" value="NZ_JTDV01000019.1"/>
</dbReference>
<dbReference type="CDD" id="cd12105">
    <property type="entry name" value="HmuY"/>
    <property type="match status" value="1"/>
</dbReference>